<keyword evidence="1" id="KW-0812">Transmembrane</keyword>
<feature type="transmembrane region" description="Helical" evidence="1">
    <location>
        <begin position="47"/>
        <end position="67"/>
    </location>
</feature>
<accession>A0A7X9S0R2</accession>
<proteinExistence type="predicted"/>
<keyword evidence="1" id="KW-1133">Transmembrane helix</keyword>
<dbReference type="AlphaFoldDB" id="A0A7X9S0R2"/>
<feature type="transmembrane region" description="Helical" evidence="1">
    <location>
        <begin position="21"/>
        <end position="41"/>
    </location>
</feature>
<evidence type="ECO:0000313" key="2">
    <source>
        <dbReference type="EMBL" id="NME72288.1"/>
    </source>
</evidence>
<keyword evidence="3" id="KW-1185">Reference proteome</keyword>
<protein>
    <submittedName>
        <fullName evidence="2">Uncharacterized protein</fullName>
    </submittedName>
</protein>
<comment type="caution">
    <text evidence="2">The sequence shown here is derived from an EMBL/GenBank/DDBJ whole genome shotgun (WGS) entry which is preliminary data.</text>
</comment>
<sequence>MASSIGLMVKNSTLLELSPNLIYLSVLMLSVYSVLFLLSIFKGQNKLYISADAVLLIIPCVLLFSFAEELNKKNKPKTDYVKLMNLSNGAYVNLDLYFEGKRNPNFKAFHEELLKVEQELMQFGTGNDIKVSNRFLFERNNYQRIEKMAQKFFLSLNGNKEHEKMFSLIYEGHFDKEIVKNNSVVELNYRLKILSIQLKNLEMQIYADSQN</sequence>
<dbReference type="EMBL" id="JABANE010000149">
    <property type="protein sequence ID" value="NME72288.1"/>
    <property type="molecule type" value="Genomic_DNA"/>
</dbReference>
<evidence type="ECO:0000313" key="3">
    <source>
        <dbReference type="Proteomes" id="UP000576082"/>
    </source>
</evidence>
<organism evidence="2 3">
    <name type="scientific">Flammeovirga aprica JL-4</name>
    <dbReference type="NCBI Taxonomy" id="694437"/>
    <lineage>
        <taxon>Bacteria</taxon>
        <taxon>Pseudomonadati</taxon>
        <taxon>Bacteroidota</taxon>
        <taxon>Cytophagia</taxon>
        <taxon>Cytophagales</taxon>
        <taxon>Flammeovirgaceae</taxon>
        <taxon>Flammeovirga</taxon>
    </lineage>
</organism>
<reference evidence="2 3" key="1">
    <citation type="submission" date="2020-04" db="EMBL/GenBank/DDBJ databases">
        <title>Flammeovirga sp. SR4, a novel species isolated from seawater.</title>
        <authorList>
            <person name="Wang X."/>
        </authorList>
    </citation>
    <scope>NUCLEOTIDE SEQUENCE [LARGE SCALE GENOMIC DNA]</scope>
    <source>
        <strain evidence="2 3">ATCC 23126</strain>
    </source>
</reference>
<dbReference type="Proteomes" id="UP000576082">
    <property type="component" value="Unassembled WGS sequence"/>
</dbReference>
<dbReference type="RefSeq" id="WP_169660482.1">
    <property type="nucleotide sequence ID" value="NZ_JABANE010000149.1"/>
</dbReference>
<keyword evidence="1" id="KW-0472">Membrane</keyword>
<evidence type="ECO:0000256" key="1">
    <source>
        <dbReference type="SAM" id="Phobius"/>
    </source>
</evidence>
<gene>
    <name evidence="2" type="ORF">HHU12_30285</name>
</gene>
<name>A0A7X9S0R2_9BACT</name>